<organism evidence="1">
    <name type="scientific">mine drainage metagenome</name>
    <dbReference type="NCBI Taxonomy" id="410659"/>
    <lineage>
        <taxon>unclassified sequences</taxon>
        <taxon>metagenomes</taxon>
        <taxon>ecological metagenomes</taxon>
    </lineage>
</organism>
<proteinExistence type="predicted"/>
<sequence length="102" mass="10721">MKHLVFRTALLAALAFGGVAATSPAFAGCYADYKAKQGNPLKLHYGVIQLPDSACGSVAMARPMVAARIAKGGWTLLAVIAIFGEDGLAKRRASAGAYYLRY</sequence>
<comment type="caution">
    <text evidence="1">The sequence shown here is derived from an EMBL/GenBank/DDBJ whole genome shotgun (WGS) entry which is preliminary data.</text>
</comment>
<dbReference type="PROSITE" id="PS51257">
    <property type="entry name" value="PROKAR_LIPOPROTEIN"/>
    <property type="match status" value="1"/>
</dbReference>
<gene>
    <name evidence="1" type="ORF">GALL_539260</name>
</gene>
<reference evidence="1" key="1">
    <citation type="submission" date="2016-10" db="EMBL/GenBank/DDBJ databases">
        <title>Sequence of Gallionella enrichment culture.</title>
        <authorList>
            <person name="Poehlein A."/>
            <person name="Muehling M."/>
            <person name="Daniel R."/>
        </authorList>
    </citation>
    <scope>NUCLEOTIDE SEQUENCE</scope>
</reference>
<dbReference type="AlphaFoldDB" id="A0A1J5P0F5"/>
<dbReference type="EMBL" id="MLJW01008048">
    <property type="protein sequence ID" value="OIQ64522.1"/>
    <property type="molecule type" value="Genomic_DNA"/>
</dbReference>
<name>A0A1J5P0F5_9ZZZZ</name>
<protein>
    <submittedName>
        <fullName evidence="1">Uncharacterized protein</fullName>
    </submittedName>
</protein>
<accession>A0A1J5P0F5</accession>
<evidence type="ECO:0000313" key="1">
    <source>
        <dbReference type="EMBL" id="OIQ64522.1"/>
    </source>
</evidence>